<dbReference type="eggNOG" id="COG1309">
    <property type="taxonomic scope" value="Bacteria"/>
</dbReference>
<evidence type="ECO:0000313" key="7">
    <source>
        <dbReference type="Proteomes" id="UP000008229"/>
    </source>
</evidence>
<evidence type="ECO:0000259" key="5">
    <source>
        <dbReference type="PROSITE" id="PS50977"/>
    </source>
</evidence>
<dbReference type="Pfam" id="PF14246">
    <property type="entry name" value="TetR_C_7"/>
    <property type="match status" value="1"/>
</dbReference>
<reference evidence="7" key="2">
    <citation type="submission" date="2010-01" db="EMBL/GenBank/DDBJ databases">
        <title>The complete genome of Conexibacter woesei DSM 14684.</title>
        <authorList>
            <consortium name="US DOE Joint Genome Institute (JGI-PGF)"/>
            <person name="Lucas S."/>
            <person name="Copeland A."/>
            <person name="Lapidus A."/>
            <person name="Glavina del Rio T."/>
            <person name="Dalin E."/>
            <person name="Tice H."/>
            <person name="Bruce D."/>
            <person name="Goodwin L."/>
            <person name="Pitluck S."/>
            <person name="Kyrpides N."/>
            <person name="Mavromatis K."/>
            <person name="Ivanova N."/>
            <person name="Mikhailova N."/>
            <person name="Chertkov O."/>
            <person name="Brettin T."/>
            <person name="Detter J.C."/>
            <person name="Han C."/>
            <person name="Larimer F."/>
            <person name="Land M."/>
            <person name="Hauser L."/>
            <person name="Markowitz V."/>
            <person name="Cheng J.-F."/>
            <person name="Hugenholtz P."/>
            <person name="Woyke T."/>
            <person name="Wu D."/>
            <person name="Pukall R."/>
            <person name="Steenblock K."/>
            <person name="Schneider S."/>
            <person name="Klenk H.-P."/>
            <person name="Eisen J.A."/>
        </authorList>
    </citation>
    <scope>NUCLEOTIDE SEQUENCE [LARGE SCALE GENOMIC DNA]</scope>
    <source>
        <strain evidence="7">DSM 14684 / CIP 108061 / JCM 11494 / NBRC 100937 / ID131577</strain>
    </source>
</reference>
<organism evidence="6 7">
    <name type="scientific">Conexibacter woesei (strain DSM 14684 / CCUG 47730 / CIP 108061 / JCM 11494 / NBRC 100937 / ID131577)</name>
    <dbReference type="NCBI Taxonomy" id="469383"/>
    <lineage>
        <taxon>Bacteria</taxon>
        <taxon>Bacillati</taxon>
        <taxon>Actinomycetota</taxon>
        <taxon>Thermoleophilia</taxon>
        <taxon>Solirubrobacterales</taxon>
        <taxon>Conexibacteraceae</taxon>
        <taxon>Conexibacter</taxon>
    </lineage>
</organism>
<dbReference type="EMBL" id="CP001854">
    <property type="protein sequence ID" value="ADB50865.1"/>
    <property type="molecule type" value="Genomic_DNA"/>
</dbReference>
<evidence type="ECO:0000256" key="4">
    <source>
        <dbReference type="PROSITE-ProRule" id="PRU00335"/>
    </source>
</evidence>
<dbReference type="AlphaFoldDB" id="D3F7K3"/>
<dbReference type="GO" id="GO:0003700">
    <property type="term" value="F:DNA-binding transcription factor activity"/>
    <property type="evidence" value="ECO:0007669"/>
    <property type="project" value="TreeGrafter"/>
</dbReference>
<dbReference type="InterPro" id="IPR001647">
    <property type="entry name" value="HTH_TetR"/>
</dbReference>
<dbReference type="Proteomes" id="UP000008229">
    <property type="component" value="Chromosome"/>
</dbReference>
<dbReference type="InterPro" id="IPR050109">
    <property type="entry name" value="HTH-type_TetR-like_transc_reg"/>
</dbReference>
<dbReference type="FunFam" id="1.10.10.60:FF:000141">
    <property type="entry name" value="TetR family transcriptional regulator"/>
    <property type="match status" value="1"/>
</dbReference>
<dbReference type="InterPro" id="IPR009057">
    <property type="entry name" value="Homeodomain-like_sf"/>
</dbReference>
<keyword evidence="3" id="KW-0804">Transcription</keyword>
<dbReference type="OrthoDB" id="7186128at2"/>
<evidence type="ECO:0000256" key="1">
    <source>
        <dbReference type="ARBA" id="ARBA00023015"/>
    </source>
</evidence>
<dbReference type="KEGG" id="cwo:Cwoe_2442"/>
<dbReference type="PRINTS" id="PR00455">
    <property type="entry name" value="HTHTETR"/>
</dbReference>
<keyword evidence="2 4" id="KW-0238">DNA-binding</keyword>
<feature type="DNA-binding region" description="H-T-H motif" evidence="4">
    <location>
        <begin position="40"/>
        <end position="59"/>
    </location>
</feature>
<evidence type="ECO:0000256" key="3">
    <source>
        <dbReference type="ARBA" id="ARBA00023163"/>
    </source>
</evidence>
<dbReference type="GO" id="GO:0045892">
    <property type="term" value="P:negative regulation of DNA-templated transcription"/>
    <property type="evidence" value="ECO:0007669"/>
    <property type="project" value="UniProtKB-ARBA"/>
</dbReference>
<keyword evidence="7" id="KW-1185">Reference proteome</keyword>
<dbReference type="Gene3D" id="1.10.357.10">
    <property type="entry name" value="Tetracycline Repressor, domain 2"/>
    <property type="match status" value="1"/>
</dbReference>
<dbReference type="SUPFAM" id="SSF46689">
    <property type="entry name" value="Homeodomain-like"/>
    <property type="match status" value="1"/>
</dbReference>
<sequence>MAAEPQTPEPALTGRSARKRAAILDAAAEVFLECGYVGTSMDGVAARAGVSKQTIYKHFADKEGLFTALVLHAVEGVEARIGAASPVPLDPDDLVPTLRELAQRLHAAIVNPEVLRLRRLVAGEALRFPELGRLYYEQGFLRGISTLAVALEQLAERGLLAIEDPETAAAQFAGLVLWTPANRALFVGDAPDPDPEAPARLAAAAVEVFLAAYGTRAE</sequence>
<dbReference type="Pfam" id="PF00440">
    <property type="entry name" value="TetR_N"/>
    <property type="match status" value="1"/>
</dbReference>
<dbReference type="SUPFAM" id="SSF48498">
    <property type="entry name" value="Tetracyclin repressor-like, C-terminal domain"/>
    <property type="match status" value="1"/>
</dbReference>
<feature type="domain" description="HTH tetR-type" evidence="5">
    <location>
        <begin position="17"/>
        <end position="77"/>
    </location>
</feature>
<proteinExistence type="predicted"/>
<keyword evidence="1" id="KW-0805">Transcription regulation</keyword>
<evidence type="ECO:0000313" key="6">
    <source>
        <dbReference type="EMBL" id="ADB50865.1"/>
    </source>
</evidence>
<dbReference type="GO" id="GO:0000976">
    <property type="term" value="F:transcription cis-regulatory region binding"/>
    <property type="evidence" value="ECO:0007669"/>
    <property type="project" value="TreeGrafter"/>
</dbReference>
<reference evidence="6 7" key="1">
    <citation type="journal article" date="2010" name="Stand. Genomic Sci.">
        <title>Complete genome sequence of Conexibacter woesei type strain (ID131577).</title>
        <authorList>
            <person name="Pukall R."/>
            <person name="Lapidus A."/>
            <person name="Glavina Del Rio T."/>
            <person name="Copeland A."/>
            <person name="Tice H."/>
            <person name="Cheng J.-F."/>
            <person name="Lucas S."/>
            <person name="Chen F."/>
            <person name="Nolan M."/>
            <person name="Bruce D."/>
            <person name="Goodwin L."/>
            <person name="Pitluck S."/>
            <person name="Mavromatis K."/>
            <person name="Ivanova N."/>
            <person name="Ovchinnikova G."/>
            <person name="Pati A."/>
            <person name="Chen A."/>
            <person name="Palaniappan K."/>
            <person name="Land M."/>
            <person name="Hauser L."/>
            <person name="Chang Y.-J."/>
            <person name="Jeffries C.D."/>
            <person name="Chain P."/>
            <person name="Meincke L."/>
            <person name="Sims D."/>
            <person name="Brettin T."/>
            <person name="Detter J.C."/>
            <person name="Rohde M."/>
            <person name="Goeker M."/>
            <person name="Bristow J."/>
            <person name="Eisen J.A."/>
            <person name="Markowitz V."/>
            <person name="Kyrpides N.C."/>
            <person name="Klenk H.-P."/>
            <person name="Hugenholtz P."/>
        </authorList>
    </citation>
    <scope>NUCLEOTIDE SEQUENCE [LARGE SCALE GENOMIC DNA]</scope>
    <source>
        <strain evidence="7">DSM 14684 / CIP 108061 / JCM 11494 / NBRC 100937 / ID131577</strain>
    </source>
</reference>
<dbReference type="PROSITE" id="PS50977">
    <property type="entry name" value="HTH_TETR_2"/>
    <property type="match status" value="1"/>
</dbReference>
<dbReference type="InterPro" id="IPR036271">
    <property type="entry name" value="Tet_transcr_reg_TetR-rel_C_sf"/>
</dbReference>
<dbReference type="PANTHER" id="PTHR30055">
    <property type="entry name" value="HTH-TYPE TRANSCRIPTIONAL REGULATOR RUTR"/>
    <property type="match status" value="1"/>
</dbReference>
<gene>
    <name evidence="6" type="ordered locus">Cwoe_2442</name>
</gene>
<accession>D3F7K3</accession>
<name>D3F7K3_CONWI</name>
<dbReference type="InterPro" id="IPR039536">
    <property type="entry name" value="TetR_C_Proteobacteria"/>
</dbReference>
<dbReference type="HOGENOM" id="CLU_069356_27_0_11"/>
<dbReference type="RefSeq" id="WP_012933916.1">
    <property type="nucleotide sequence ID" value="NC_013739.1"/>
</dbReference>
<protein>
    <submittedName>
        <fullName evidence="6">Transcriptional regulator, TetR family</fullName>
    </submittedName>
</protein>
<dbReference type="PANTHER" id="PTHR30055:SF146">
    <property type="entry name" value="HTH-TYPE TRANSCRIPTIONAL DUAL REGULATOR CECR"/>
    <property type="match status" value="1"/>
</dbReference>
<evidence type="ECO:0000256" key="2">
    <source>
        <dbReference type="ARBA" id="ARBA00023125"/>
    </source>
</evidence>
<dbReference type="STRING" id="469383.Cwoe_2442"/>